<dbReference type="Gene3D" id="3.40.1390.20">
    <property type="entry name" value="HprK N-terminal domain-like"/>
    <property type="match status" value="1"/>
</dbReference>
<dbReference type="InterPro" id="IPR028979">
    <property type="entry name" value="Ser_kin/Pase_Hpr-like_N_sf"/>
</dbReference>
<accession>A0ABT7UDQ5</accession>
<dbReference type="Gene3D" id="3.10.580.10">
    <property type="entry name" value="CBS-domain"/>
    <property type="match status" value="1"/>
</dbReference>
<reference evidence="2" key="1">
    <citation type="submission" date="2023-06" db="EMBL/GenBank/DDBJ databases">
        <title>Identification and characterization of horizontal gene transfer across gut microbiota members of farm animals based on homology search.</title>
        <authorList>
            <person name="Zeman M."/>
            <person name="Kubasova T."/>
            <person name="Jahodarova E."/>
            <person name="Nykrynova M."/>
            <person name="Rychlik I."/>
        </authorList>
    </citation>
    <scope>NUCLEOTIDE SEQUENCE [LARGE SCALE GENOMIC DNA]</scope>
    <source>
        <strain evidence="2">ET39</strain>
    </source>
</reference>
<evidence type="ECO:0008006" key="3">
    <source>
        <dbReference type="Google" id="ProtNLM"/>
    </source>
</evidence>
<dbReference type="Proteomes" id="UP001529340">
    <property type="component" value="Unassembled WGS sequence"/>
</dbReference>
<dbReference type="SUPFAM" id="SSF75138">
    <property type="entry name" value="HprK N-terminal domain-like"/>
    <property type="match status" value="1"/>
</dbReference>
<gene>
    <name evidence="1" type="ORF">QUV96_08945</name>
</gene>
<evidence type="ECO:0000313" key="2">
    <source>
        <dbReference type="Proteomes" id="UP001529340"/>
    </source>
</evidence>
<dbReference type="RefSeq" id="WP_289608204.1">
    <property type="nucleotide sequence ID" value="NZ_JAUDCG010000043.1"/>
</dbReference>
<dbReference type="InterPro" id="IPR046342">
    <property type="entry name" value="CBS_dom_sf"/>
</dbReference>
<dbReference type="EMBL" id="JAUDCG010000043">
    <property type="protein sequence ID" value="MDM8157762.1"/>
    <property type="molecule type" value="Genomic_DNA"/>
</dbReference>
<protein>
    <recommendedName>
        <fullName evidence="3">CBS domain-containing protein</fullName>
    </recommendedName>
</protein>
<sequence length="201" mass="22534">MEEQTTASVQIAHRTLYADKDATVGSVCAHLRDERIDQILVRGRQGRVIGHIPLSHVLQLTGRDPRYCTRLLRELSIDMVAQALKGTIACRGAVDPRWNGVSLVSEKDGAFEVHRALVLMQGDRSLALRLLESDAACVVMTRASFVSGSLVRRAREQEMPLLFTQMRPVEAMQALWMQIPLFALMERLPARLSCTEQRISL</sequence>
<comment type="caution">
    <text evidence="1">The sequence shown here is derived from an EMBL/GenBank/DDBJ whole genome shotgun (WGS) entry which is preliminary data.</text>
</comment>
<reference evidence="1 2" key="2">
    <citation type="submission" date="2023-06" db="EMBL/GenBank/DDBJ databases">
        <title>Identification and characterization of horizontal gene transfer across gut microbiota members of farm animals based on homology search.</title>
        <authorList>
            <person name="Schwarzerova J."/>
            <person name="Nykrynova M."/>
            <person name="Jureckova K."/>
            <person name="Cejkova D."/>
            <person name="Rychlik I."/>
        </authorList>
    </citation>
    <scope>NUCLEOTIDE SEQUENCE [LARGE SCALE GENOMIC DNA]</scope>
    <source>
        <strain evidence="1 2">ET39</strain>
    </source>
</reference>
<organism evidence="1 2">
    <name type="scientific">Amedibacillus dolichus</name>
    <dbReference type="NCBI Taxonomy" id="31971"/>
    <lineage>
        <taxon>Bacteria</taxon>
        <taxon>Bacillati</taxon>
        <taxon>Bacillota</taxon>
        <taxon>Erysipelotrichia</taxon>
        <taxon>Erysipelotrichales</taxon>
        <taxon>Erysipelotrichaceae</taxon>
        <taxon>Amedibacillus</taxon>
    </lineage>
</organism>
<proteinExistence type="predicted"/>
<keyword evidence="2" id="KW-1185">Reference proteome</keyword>
<name>A0ABT7UDQ5_9FIRM</name>
<evidence type="ECO:0000313" key="1">
    <source>
        <dbReference type="EMBL" id="MDM8157762.1"/>
    </source>
</evidence>